<dbReference type="Pfam" id="PF20150">
    <property type="entry name" value="2EXR"/>
    <property type="match status" value="1"/>
</dbReference>
<dbReference type="PANTHER" id="PTHR35910">
    <property type="entry name" value="2EXR DOMAIN-CONTAINING PROTEIN"/>
    <property type="match status" value="1"/>
</dbReference>
<gene>
    <name evidence="2" type="ORF">K444DRAFT_623705</name>
</gene>
<proteinExistence type="predicted"/>
<organism evidence="2 3">
    <name type="scientific">Hyaloscypha bicolor E</name>
    <dbReference type="NCBI Taxonomy" id="1095630"/>
    <lineage>
        <taxon>Eukaryota</taxon>
        <taxon>Fungi</taxon>
        <taxon>Dikarya</taxon>
        <taxon>Ascomycota</taxon>
        <taxon>Pezizomycotina</taxon>
        <taxon>Leotiomycetes</taxon>
        <taxon>Helotiales</taxon>
        <taxon>Hyaloscyphaceae</taxon>
        <taxon>Hyaloscypha</taxon>
        <taxon>Hyaloscypha bicolor</taxon>
    </lineage>
</organism>
<reference evidence="2 3" key="1">
    <citation type="submission" date="2016-04" db="EMBL/GenBank/DDBJ databases">
        <title>A degradative enzymes factory behind the ericoid mycorrhizal symbiosis.</title>
        <authorList>
            <consortium name="DOE Joint Genome Institute"/>
            <person name="Martino E."/>
            <person name="Morin E."/>
            <person name="Grelet G."/>
            <person name="Kuo A."/>
            <person name="Kohler A."/>
            <person name="Daghino S."/>
            <person name="Barry K."/>
            <person name="Choi C."/>
            <person name="Cichocki N."/>
            <person name="Clum A."/>
            <person name="Copeland A."/>
            <person name="Hainaut M."/>
            <person name="Haridas S."/>
            <person name="Labutti K."/>
            <person name="Lindquist E."/>
            <person name="Lipzen A."/>
            <person name="Khouja H.-R."/>
            <person name="Murat C."/>
            <person name="Ohm R."/>
            <person name="Olson A."/>
            <person name="Spatafora J."/>
            <person name="Veneault-Fourrey C."/>
            <person name="Henrissat B."/>
            <person name="Grigoriev I."/>
            <person name="Martin F."/>
            <person name="Perotto S."/>
        </authorList>
    </citation>
    <scope>NUCLEOTIDE SEQUENCE [LARGE SCALE GENOMIC DNA]</scope>
    <source>
        <strain evidence="2 3">E</strain>
    </source>
</reference>
<accession>A0A2J6TWZ6</accession>
<sequence>MPSSNMIKRIKFVPAYKFMLFPKLAPELRVTIWHFAANYQRTITICGAEPYAEANRMVAKHNAHIVPGILHANRESREIALKHYQIHFGPQFGGRHIFFNYDVDGLYFPFPSDLDAFYGRANDGMSQQDNSFLALSERLPMERKLKRLVIGNTIMLLGNALLTRFWRVAEVVLEAPPRSFLPHTETWNNYLAALEKLWKVASKGEKTPIVKTVTADEFLDLVHEETKKNMREEQFRAVEGLYREGYMD</sequence>
<dbReference type="GeneID" id="36590388"/>
<evidence type="ECO:0000313" key="3">
    <source>
        <dbReference type="Proteomes" id="UP000235371"/>
    </source>
</evidence>
<dbReference type="RefSeq" id="XP_024744454.1">
    <property type="nucleotide sequence ID" value="XM_024882311.1"/>
</dbReference>
<protein>
    <recommendedName>
        <fullName evidence="1">2EXR domain-containing protein</fullName>
    </recommendedName>
</protein>
<keyword evidence="3" id="KW-1185">Reference proteome</keyword>
<dbReference type="OrthoDB" id="3513892at2759"/>
<evidence type="ECO:0000313" key="2">
    <source>
        <dbReference type="EMBL" id="PMD67550.1"/>
    </source>
</evidence>
<feature type="domain" description="2EXR" evidence="1">
    <location>
        <begin position="18"/>
        <end position="105"/>
    </location>
</feature>
<name>A0A2J6TWZ6_9HELO</name>
<dbReference type="EMBL" id="KZ613740">
    <property type="protein sequence ID" value="PMD67550.1"/>
    <property type="molecule type" value="Genomic_DNA"/>
</dbReference>
<dbReference type="AlphaFoldDB" id="A0A2J6TWZ6"/>
<dbReference type="InterPro" id="IPR045518">
    <property type="entry name" value="2EXR"/>
</dbReference>
<dbReference type="InParanoid" id="A0A2J6TWZ6"/>
<dbReference type="Proteomes" id="UP000235371">
    <property type="component" value="Unassembled WGS sequence"/>
</dbReference>
<evidence type="ECO:0000259" key="1">
    <source>
        <dbReference type="Pfam" id="PF20150"/>
    </source>
</evidence>
<dbReference type="PANTHER" id="PTHR35910:SF6">
    <property type="entry name" value="2EXR DOMAIN-CONTAINING PROTEIN"/>
    <property type="match status" value="1"/>
</dbReference>